<reference evidence="7" key="2">
    <citation type="submission" date="2018-05" db="EMBL/GenBank/DDBJ databases">
        <title>OpunRS2 (Oryza punctata Reference Sequence Version 2).</title>
        <authorList>
            <person name="Zhang J."/>
            <person name="Kudrna D."/>
            <person name="Lee S."/>
            <person name="Talag J."/>
            <person name="Welchert J."/>
            <person name="Wing R.A."/>
        </authorList>
    </citation>
    <scope>NUCLEOTIDE SEQUENCE [LARGE SCALE GENOMIC DNA]</scope>
</reference>
<evidence type="ECO:0000313" key="7">
    <source>
        <dbReference type="EnsemblPlants" id="OPUNC02G04200.1"/>
    </source>
</evidence>
<dbReference type="HOGENOM" id="CLU_1392181_0_0_1"/>
<accession>A0A0E0JVY6</accession>
<dbReference type="OMA" id="PSCDPEM"/>
<dbReference type="Proteomes" id="UP000026962">
    <property type="component" value="Chromosome 2"/>
</dbReference>
<dbReference type="Gramene" id="OPUNC02G04200.1">
    <property type="protein sequence ID" value="OPUNC02G04200.1"/>
    <property type="gene ID" value="OPUNC02G04200"/>
</dbReference>
<dbReference type="GO" id="GO:0003677">
    <property type="term" value="F:DNA binding"/>
    <property type="evidence" value="ECO:0007669"/>
    <property type="project" value="UniProtKB-KW"/>
</dbReference>
<evidence type="ECO:0000256" key="6">
    <source>
        <dbReference type="SAM" id="MobiDB-lite"/>
    </source>
</evidence>
<dbReference type="Gene3D" id="2.40.330.10">
    <property type="entry name" value="DNA-binding pseudobarrel domain"/>
    <property type="match status" value="1"/>
</dbReference>
<evidence type="ECO:0000256" key="2">
    <source>
        <dbReference type="ARBA" id="ARBA00023015"/>
    </source>
</evidence>
<evidence type="ECO:0000313" key="8">
    <source>
        <dbReference type="Proteomes" id="UP000026962"/>
    </source>
</evidence>
<keyword evidence="8" id="KW-1185">Reference proteome</keyword>
<evidence type="ECO:0000256" key="1">
    <source>
        <dbReference type="ARBA" id="ARBA00004123"/>
    </source>
</evidence>
<sequence length="236" mass="25691">MAAPPPSDQNGAAPPDADDAAAAPPPQPPDQRDRLVLLLEQLGVVDPVCKLRKQVDASDAKPNQSRLQLTYHLARDLLESGDLTDGEKRIIHGENDVDSVNTLKLKKKNSGLKLDGYDRHGRSYEAMRFGRVGNVDGKNGNGLYRLKSFGKFVAATGLKAGHTVVAWVFRLPAPAPAQEQEQEQEQEEEEDVPARLAVVLLNYASSNPEVVEKMVEWEEKALQEVGALRGLLGLSG</sequence>
<proteinExistence type="predicted"/>
<keyword evidence="3" id="KW-0238">DNA-binding</keyword>
<reference evidence="7" key="1">
    <citation type="submission" date="2015-04" db="UniProtKB">
        <authorList>
            <consortium name="EnsemblPlants"/>
        </authorList>
    </citation>
    <scope>IDENTIFICATION</scope>
</reference>
<dbReference type="GO" id="GO:0005634">
    <property type="term" value="C:nucleus"/>
    <property type="evidence" value="ECO:0007669"/>
    <property type="project" value="UniProtKB-SubCell"/>
</dbReference>
<keyword evidence="5" id="KW-0539">Nucleus</keyword>
<feature type="region of interest" description="Disordered" evidence="6">
    <location>
        <begin position="1"/>
        <end position="32"/>
    </location>
</feature>
<keyword evidence="2" id="KW-0805">Transcription regulation</keyword>
<dbReference type="AlphaFoldDB" id="A0A0E0JVY6"/>
<organism evidence="7">
    <name type="scientific">Oryza punctata</name>
    <name type="common">Red rice</name>
    <dbReference type="NCBI Taxonomy" id="4537"/>
    <lineage>
        <taxon>Eukaryota</taxon>
        <taxon>Viridiplantae</taxon>
        <taxon>Streptophyta</taxon>
        <taxon>Embryophyta</taxon>
        <taxon>Tracheophyta</taxon>
        <taxon>Spermatophyta</taxon>
        <taxon>Magnoliopsida</taxon>
        <taxon>Liliopsida</taxon>
        <taxon>Poales</taxon>
        <taxon>Poaceae</taxon>
        <taxon>BOP clade</taxon>
        <taxon>Oryzoideae</taxon>
        <taxon>Oryzeae</taxon>
        <taxon>Oryzinae</taxon>
        <taxon>Oryza</taxon>
    </lineage>
</organism>
<dbReference type="EnsemblPlants" id="OPUNC02G04200.1">
    <property type="protein sequence ID" value="OPUNC02G04200.1"/>
    <property type="gene ID" value="OPUNC02G04200"/>
</dbReference>
<evidence type="ECO:0000256" key="4">
    <source>
        <dbReference type="ARBA" id="ARBA00023163"/>
    </source>
</evidence>
<comment type="subcellular location">
    <subcellularLocation>
        <location evidence="1">Nucleus</location>
    </subcellularLocation>
</comment>
<name>A0A0E0JVY6_ORYPU</name>
<protein>
    <submittedName>
        <fullName evidence="7">Uncharacterized protein</fullName>
    </submittedName>
</protein>
<evidence type="ECO:0000256" key="5">
    <source>
        <dbReference type="ARBA" id="ARBA00023242"/>
    </source>
</evidence>
<dbReference type="PANTHER" id="PTHR34397">
    <property type="entry name" value="OS05G0237600 PROTEIN"/>
    <property type="match status" value="1"/>
</dbReference>
<evidence type="ECO:0000256" key="3">
    <source>
        <dbReference type="ARBA" id="ARBA00023125"/>
    </source>
</evidence>
<keyword evidence="4" id="KW-0804">Transcription</keyword>
<dbReference type="InterPro" id="IPR015300">
    <property type="entry name" value="DNA-bd_pseudobarrel_sf"/>
</dbReference>
<dbReference type="PANTHER" id="PTHR34397:SF14">
    <property type="entry name" value="OS05G0233000 PROTEIN"/>
    <property type="match status" value="1"/>
</dbReference>